<keyword evidence="2" id="KW-0862">Zinc</keyword>
<dbReference type="EMBL" id="NCVQ01000930">
    <property type="protein sequence ID" value="PWZ04105.1"/>
    <property type="molecule type" value="Genomic_DNA"/>
</dbReference>
<keyword evidence="2" id="KW-0479">Metal-binding</keyword>
<name>A0A3L6D6C4_MAIZE</name>
<keyword evidence="2" id="KW-0238">DNA-binding</keyword>
<organism evidence="2 3">
    <name type="scientific">Zea mays</name>
    <name type="common">Maize</name>
    <dbReference type="NCBI Taxonomy" id="4577"/>
    <lineage>
        <taxon>Eukaryota</taxon>
        <taxon>Viridiplantae</taxon>
        <taxon>Streptophyta</taxon>
        <taxon>Embryophyta</taxon>
        <taxon>Tracheophyta</taxon>
        <taxon>Spermatophyta</taxon>
        <taxon>Magnoliopsida</taxon>
        <taxon>Liliopsida</taxon>
        <taxon>Poales</taxon>
        <taxon>Poaceae</taxon>
        <taxon>PACMAD clade</taxon>
        <taxon>Panicoideae</taxon>
        <taxon>Andropogonodae</taxon>
        <taxon>Andropogoneae</taxon>
        <taxon>Tripsacinae</taxon>
        <taxon>Zea</taxon>
    </lineage>
</organism>
<proteinExistence type="predicted"/>
<dbReference type="GO" id="GO:0003677">
    <property type="term" value="F:DNA binding"/>
    <property type="evidence" value="ECO:0007669"/>
    <property type="project" value="UniProtKB-KW"/>
</dbReference>
<protein>
    <submittedName>
        <fullName evidence="2">Zinc-finger homeodomain protein 7</fullName>
    </submittedName>
</protein>
<sequence length="111" mass="12577">MREFAHLVGWRIHKPDADSVDVFCPRSASPRRVPQGVDAQQQAPRQGPALAPILPGPGQPPRRRKQHRPPQPTTPPPHRRRTTSTITTTRRRRSSRSSSMICMSEYRVVAE</sequence>
<comment type="caution">
    <text evidence="2">The sequence shown here is derived from an EMBL/GenBank/DDBJ whole genome shotgun (WGS) entry which is preliminary data.</text>
</comment>
<evidence type="ECO:0000256" key="1">
    <source>
        <dbReference type="SAM" id="MobiDB-lite"/>
    </source>
</evidence>
<reference evidence="2 3" key="1">
    <citation type="journal article" date="2018" name="Nat. Genet.">
        <title>Extensive intraspecific gene order and gene structural variations between Mo17 and other maize genomes.</title>
        <authorList>
            <person name="Sun S."/>
            <person name="Zhou Y."/>
            <person name="Chen J."/>
            <person name="Shi J."/>
            <person name="Zhao H."/>
            <person name="Zhao H."/>
            <person name="Song W."/>
            <person name="Zhang M."/>
            <person name="Cui Y."/>
            <person name="Dong X."/>
            <person name="Liu H."/>
            <person name="Ma X."/>
            <person name="Jiao Y."/>
            <person name="Wang B."/>
            <person name="Wei X."/>
            <person name="Stein J.C."/>
            <person name="Glaubitz J.C."/>
            <person name="Lu F."/>
            <person name="Yu G."/>
            <person name="Liang C."/>
            <person name="Fengler K."/>
            <person name="Li B."/>
            <person name="Rafalski A."/>
            <person name="Schnable P.S."/>
            <person name="Ware D.H."/>
            <person name="Buckler E.S."/>
            <person name="Lai J."/>
        </authorList>
    </citation>
    <scope>NUCLEOTIDE SEQUENCE [LARGE SCALE GENOMIC DNA]</scope>
    <source>
        <strain evidence="3">cv. Missouri 17</strain>
        <tissue evidence="2">Seedling</tissue>
    </source>
</reference>
<dbReference type="Proteomes" id="UP000251960">
    <property type="component" value="Unassembled WGS sequence"/>
</dbReference>
<dbReference type="GO" id="GO:0008270">
    <property type="term" value="F:zinc ion binding"/>
    <property type="evidence" value="ECO:0007669"/>
    <property type="project" value="UniProtKB-KW"/>
</dbReference>
<gene>
    <name evidence="2" type="primary">ZHD7_2</name>
    <name evidence="2" type="ORF">Zm00014a_013090</name>
</gene>
<feature type="region of interest" description="Disordered" evidence="1">
    <location>
        <begin position="16"/>
        <end position="111"/>
    </location>
</feature>
<dbReference type="AlphaFoldDB" id="A0A3L6D6C4"/>
<evidence type="ECO:0000313" key="3">
    <source>
        <dbReference type="Proteomes" id="UP000251960"/>
    </source>
</evidence>
<accession>A0A3L6D6C4</accession>
<evidence type="ECO:0000313" key="2">
    <source>
        <dbReference type="EMBL" id="PWZ04105.1"/>
    </source>
</evidence>
<keyword evidence="2" id="KW-0371">Homeobox</keyword>
<keyword evidence="2" id="KW-0863">Zinc-finger</keyword>